<feature type="compositionally biased region" description="Acidic residues" evidence="5">
    <location>
        <begin position="291"/>
        <end position="304"/>
    </location>
</feature>
<proteinExistence type="predicted"/>
<dbReference type="SUPFAM" id="SSF101941">
    <property type="entry name" value="NAC domain"/>
    <property type="match status" value="1"/>
</dbReference>
<keyword evidence="4" id="KW-0539">Nucleus</keyword>
<evidence type="ECO:0000256" key="3">
    <source>
        <dbReference type="ARBA" id="ARBA00023163"/>
    </source>
</evidence>
<dbReference type="PANTHER" id="PTHR31719">
    <property type="entry name" value="NAC TRANSCRIPTION FACTOR 56"/>
    <property type="match status" value="1"/>
</dbReference>
<dbReference type="AlphaFoldDB" id="A0AAP0ENF7"/>
<dbReference type="InterPro" id="IPR003441">
    <property type="entry name" value="NAC-dom"/>
</dbReference>
<dbReference type="PANTHER" id="PTHR31719:SF179">
    <property type="entry name" value="OS08G0148400 PROTEIN"/>
    <property type="match status" value="1"/>
</dbReference>
<comment type="caution">
    <text evidence="7">The sequence shown here is derived from an EMBL/GenBank/DDBJ whole genome shotgun (WGS) entry which is preliminary data.</text>
</comment>
<evidence type="ECO:0000256" key="4">
    <source>
        <dbReference type="ARBA" id="ARBA00023242"/>
    </source>
</evidence>
<evidence type="ECO:0000256" key="1">
    <source>
        <dbReference type="ARBA" id="ARBA00023015"/>
    </source>
</evidence>
<keyword evidence="8" id="KW-1185">Reference proteome</keyword>
<keyword evidence="3" id="KW-0804">Transcription</keyword>
<reference evidence="7 8" key="1">
    <citation type="submission" date="2024-01" db="EMBL/GenBank/DDBJ databases">
        <title>Genome assemblies of Stephania.</title>
        <authorList>
            <person name="Yang L."/>
        </authorList>
    </citation>
    <scope>NUCLEOTIDE SEQUENCE [LARGE SCALE GENOMIC DNA]</scope>
    <source>
        <strain evidence="7">JXDWG</strain>
        <tissue evidence="7">Leaf</tissue>
    </source>
</reference>
<dbReference type="PROSITE" id="PS51005">
    <property type="entry name" value="NAC"/>
    <property type="match status" value="1"/>
</dbReference>
<dbReference type="GO" id="GO:0003677">
    <property type="term" value="F:DNA binding"/>
    <property type="evidence" value="ECO:0007669"/>
    <property type="project" value="UniProtKB-KW"/>
</dbReference>
<evidence type="ECO:0000259" key="6">
    <source>
        <dbReference type="PROSITE" id="PS51005"/>
    </source>
</evidence>
<dbReference type="EMBL" id="JBBNAG010000011">
    <property type="protein sequence ID" value="KAK9093947.1"/>
    <property type="molecule type" value="Genomic_DNA"/>
</dbReference>
<dbReference type="Gene3D" id="2.170.150.80">
    <property type="entry name" value="NAC domain"/>
    <property type="match status" value="1"/>
</dbReference>
<keyword evidence="1" id="KW-0805">Transcription regulation</keyword>
<evidence type="ECO:0000256" key="5">
    <source>
        <dbReference type="SAM" id="MobiDB-lite"/>
    </source>
</evidence>
<organism evidence="7 8">
    <name type="scientific">Stephania cephalantha</name>
    <dbReference type="NCBI Taxonomy" id="152367"/>
    <lineage>
        <taxon>Eukaryota</taxon>
        <taxon>Viridiplantae</taxon>
        <taxon>Streptophyta</taxon>
        <taxon>Embryophyta</taxon>
        <taxon>Tracheophyta</taxon>
        <taxon>Spermatophyta</taxon>
        <taxon>Magnoliopsida</taxon>
        <taxon>Ranunculales</taxon>
        <taxon>Menispermaceae</taxon>
        <taxon>Menispermoideae</taxon>
        <taxon>Cissampelideae</taxon>
        <taxon>Stephania</taxon>
    </lineage>
</organism>
<sequence>MKMMSKVEFVEVLDADEELRLVTAGFVEACHECPYKERTPFLMSWGRGKIRSALKNNRDSSRPPQRQLAQPSRPLMITGAGEDHDDDKEKVVGNENGAASGRENKEEAEILMSEEEKGLMNQTNVYFYVKKSGKNRGAGNGRWNASNGPINIFSSEGEMMGERRSLVYYNSKEKIPAKKTRWIMNEYRLPNPQPAIMSDSSLKDPFWTLCKIGETGRTSGDDDQVLPRLGCSVCCAAISIDITRVDNVELVPQEVTGGSFGGKDYQSSNNVIGTSEAAPTRRIGSLLPPDQLDDNSTDDEEVGDDQDRIENLESTRRLMMRNNNHSNSCH</sequence>
<accession>A0AAP0ENF7</accession>
<gene>
    <name evidence="7" type="ORF">Scep_025416</name>
</gene>
<feature type="domain" description="NAC" evidence="6">
    <location>
        <begin position="69"/>
        <end position="215"/>
    </location>
</feature>
<feature type="region of interest" description="Disordered" evidence="5">
    <location>
        <begin position="257"/>
        <end position="305"/>
    </location>
</feature>
<dbReference type="Proteomes" id="UP001419268">
    <property type="component" value="Unassembled WGS sequence"/>
</dbReference>
<feature type="region of interest" description="Disordered" evidence="5">
    <location>
        <begin position="54"/>
        <end position="106"/>
    </location>
</feature>
<evidence type="ECO:0000256" key="2">
    <source>
        <dbReference type="ARBA" id="ARBA00023125"/>
    </source>
</evidence>
<evidence type="ECO:0000313" key="8">
    <source>
        <dbReference type="Proteomes" id="UP001419268"/>
    </source>
</evidence>
<keyword evidence="2" id="KW-0238">DNA-binding</keyword>
<dbReference type="GO" id="GO:0006355">
    <property type="term" value="P:regulation of DNA-templated transcription"/>
    <property type="evidence" value="ECO:0007669"/>
    <property type="project" value="InterPro"/>
</dbReference>
<name>A0AAP0ENF7_9MAGN</name>
<dbReference type="Pfam" id="PF02365">
    <property type="entry name" value="NAM"/>
    <property type="match status" value="1"/>
</dbReference>
<evidence type="ECO:0000313" key="7">
    <source>
        <dbReference type="EMBL" id="KAK9093947.1"/>
    </source>
</evidence>
<protein>
    <recommendedName>
        <fullName evidence="6">NAC domain-containing protein</fullName>
    </recommendedName>
</protein>
<dbReference type="InterPro" id="IPR036093">
    <property type="entry name" value="NAC_dom_sf"/>
</dbReference>